<reference evidence="2" key="1">
    <citation type="journal article" date="2015" name="Nature">
        <title>Complex archaea that bridge the gap between prokaryotes and eukaryotes.</title>
        <authorList>
            <person name="Spang A."/>
            <person name="Saw J.H."/>
            <person name="Jorgensen S.L."/>
            <person name="Zaremba-Niedzwiedzka K."/>
            <person name="Martijn J."/>
            <person name="Lind A.E."/>
            <person name="van Eijk R."/>
            <person name="Schleper C."/>
            <person name="Guy L."/>
            <person name="Ettema T.J."/>
        </authorList>
    </citation>
    <scope>NUCLEOTIDE SEQUENCE</scope>
</reference>
<dbReference type="InterPro" id="IPR010921">
    <property type="entry name" value="Trp_repressor/repl_initiator"/>
</dbReference>
<dbReference type="GO" id="GO:0005524">
    <property type="term" value="F:ATP binding"/>
    <property type="evidence" value="ECO:0007669"/>
    <property type="project" value="InterPro"/>
</dbReference>
<evidence type="ECO:0000259" key="1">
    <source>
        <dbReference type="SMART" id="SM00760"/>
    </source>
</evidence>
<feature type="non-terminal residue" evidence="2">
    <location>
        <position position="1"/>
    </location>
</feature>
<dbReference type="SUPFAM" id="SSF52540">
    <property type="entry name" value="P-loop containing nucleoside triphosphate hydrolases"/>
    <property type="match status" value="1"/>
</dbReference>
<dbReference type="GO" id="GO:0006270">
    <property type="term" value="P:DNA replication initiation"/>
    <property type="evidence" value="ECO:0007669"/>
    <property type="project" value="InterPro"/>
</dbReference>
<dbReference type="Pfam" id="PF08299">
    <property type="entry name" value="Bac_DnaA_C"/>
    <property type="match status" value="1"/>
</dbReference>
<organism evidence="2">
    <name type="scientific">marine sediment metagenome</name>
    <dbReference type="NCBI Taxonomy" id="412755"/>
    <lineage>
        <taxon>unclassified sequences</taxon>
        <taxon>metagenomes</taxon>
        <taxon>ecological metagenomes</taxon>
    </lineage>
</organism>
<dbReference type="SUPFAM" id="SSF48295">
    <property type="entry name" value="TrpR-like"/>
    <property type="match status" value="1"/>
</dbReference>
<dbReference type="InterPro" id="IPR018312">
    <property type="entry name" value="Chromosome_initiator_DnaA_CS"/>
</dbReference>
<dbReference type="InterPro" id="IPR013159">
    <property type="entry name" value="DnaA_C"/>
</dbReference>
<dbReference type="SMART" id="SM00760">
    <property type="entry name" value="Bac_DnaA_C"/>
    <property type="match status" value="1"/>
</dbReference>
<name>A0A0F9ALW4_9ZZZZ</name>
<dbReference type="PANTHER" id="PTHR30050:SF2">
    <property type="entry name" value="CHROMOSOMAL REPLICATION INITIATOR PROTEIN DNAA"/>
    <property type="match status" value="1"/>
</dbReference>
<dbReference type="InterPro" id="IPR027417">
    <property type="entry name" value="P-loop_NTPase"/>
</dbReference>
<dbReference type="CDD" id="cd06571">
    <property type="entry name" value="Bac_DnaA_C"/>
    <property type="match status" value="1"/>
</dbReference>
<gene>
    <name evidence="2" type="ORF">LCGC14_2634340</name>
</gene>
<feature type="domain" description="Chromosomal replication initiator DnaA C-terminal" evidence="1">
    <location>
        <begin position="88"/>
        <end position="157"/>
    </location>
</feature>
<dbReference type="AlphaFoldDB" id="A0A0F9ALW4"/>
<proteinExistence type="predicted"/>
<comment type="caution">
    <text evidence="2">The sequence shown here is derived from an EMBL/GenBank/DDBJ whole genome shotgun (WGS) entry which is preliminary data.</text>
</comment>
<dbReference type="GO" id="GO:0003688">
    <property type="term" value="F:DNA replication origin binding"/>
    <property type="evidence" value="ECO:0007669"/>
    <property type="project" value="InterPro"/>
</dbReference>
<protein>
    <recommendedName>
        <fullName evidence="1">Chromosomal replication initiator DnaA C-terminal domain-containing protein</fullName>
    </recommendedName>
</protein>
<sequence length="181" mass="19756">GLIADIQPPDEETRLAIVQAKAREQQIKIDPEVAQLIADRAQDNVRELEGFLNRVAAYASLTRSPITISGATLAVDALTPPNPTSTPSPETIIEGVASYFTVPLASLSGPSRAKPIAEARHVAMYLLREDAQLPLKQIGRLLGNRDHSTVIHGCRKVSTRFNTSKGRQQLTEIQAFIRSPR</sequence>
<dbReference type="PANTHER" id="PTHR30050">
    <property type="entry name" value="CHROMOSOMAL REPLICATION INITIATOR PROTEIN DNAA"/>
    <property type="match status" value="1"/>
</dbReference>
<accession>A0A0F9ALW4</accession>
<dbReference type="PROSITE" id="PS01008">
    <property type="entry name" value="DNAA"/>
    <property type="match status" value="1"/>
</dbReference>
<evidence type="ECO:0000313" key="2">
    <source>
        <dbReference type="EMBL" id="KKK99280.1"/>
    </source>
</evidence>
<dbReference type="GO" id="GO:0005886">
    <property type="term" value="C:plasma membrane"/>
    <property type="evidence" value="ECO:0007669"/>
    <property type="project" value="TreeGrafter"/>
</dbReference>
<dbReference type="GO" id="GO:0006275">
    <property type="term" value="P:regulation of DNA replication"/>
    <property type="evidence" value="ECO:0007669"/>
    <property type="project" value="InterPro"/>
</dbReference>
<dbReference type="Gene3D" id="1.10.1750.10">
    <property type="match status" value="1"/>
</dbReference>
<dbReference type="Gene3D" id="1.10.8.60">
    <property type="match status" value="1"/>
</dbReference>
<dbReference type="EMBL" id="LAZR01045271">
    <property type="protein sequence ID" value="KKK99280.1"/>
    <property type="molecule type" value="Genomic_DNA"/>
</dbReference>